<dbReference type="Proteomes" id="UP001172083">
    <property type="component" value="Unassembled WGS sequence"/>
</dbReference>
<evidence type="ECO:0000256" key="1">
    <source>
        <dbReference type="SAM" id="Phobius"/>
    </source>
</evidence>
<sequence>MMETKEIKEKKKSAHMNIALGTFVLFFGVVILIAIFFTGTSQGKITNAAAGLVLAAIGAQMIIKSKRTIKKLG</sequence>
<evidence type="ECO:0000313" key="3">
    <source>
        <dbReference type="Proteomes" id="UP001172083"/>
    </source>
</evidence>
<reference evidence="2" key="1">
    <citation type="submission" date="2023-06" db="EMBL/GenBank/DDBJ databases">
        <title>Genomic of Agaribacillus aureum.</title>
        <authorList>
            <person name="Wang G."/>
        </authorList>
    </citation>
    <scope>NUCLEOTIDE SEQUENCE</scope>
    <source>
        <strain evidence="2">BMA12</strain>
    </source>
</reference>
<keyword evidence="3" id="KW-1185">Reference proteome</keyword>
<gene>
    <name evidence="2" type="ORF">QQ020_33705</name>
</gene>
<dbReference type="EMBL" id="JAUJEB010000013">
    <property type="protein sequence ID" value="MDN5217076.1"/>
    <property type="molecule type" value="Genomic_DNA"/>
</dbReference>
<accession>A0ABT8LJ75</accession>
<proteinExistence type="predicted"/>
<protein>
    <submittedName>
        <fullName evidence="2">Uncharacterized protein</fullName>
    </submittedName>
</protein>
<keyword evidence="1" id="KW-0812">Transmembrane</keyword>
<dbReference type="RefSeq" id="WP_346762413.1">
    <property type="nucleotide sequence ID" value="NZ_JAUJEB010000013.1"/>
</dbReference>
<organism evidence="2 3">
    <name type="scientific">Agaribacillus aureus</name>
    <dbReference type="NCBI Taxonomy" id="3051825"/>
    <lineage>
        <taxon>Bacteria</taxon>
        <taxon>Pseudomonadati</taxon>
        <taxon>Bacteroidota</taxon>
        <taxon>Cytophagia</taxon>
        <taxon>Cytophagales</taxon>
        <taxon>Splendidivirgaceae</taxon>
        <taxon>Agaribacillus</taxon>
    </lineage>
</organism>
<feature type="transmembrane region" description="Helical" evidence="1">
    <location>
        <begin position="45"/>
        <end position="63"/>
    </location>
</feature>
<evidence type="ECO:0000313" key="2">
    <source>
        <dbReference type="EMBL" id="MDN5217076.1"/>
    </source>
</evidence>
<keyword evidence="1" id="KW-1133">Transmembrane helix</keyword>
<name>A0ABT8LJ75_9BACT</name>
<keyword evidence="1" id="KW-0472">Membrane</keyword>
<feature type="transmembrane region" description="Helical" evidence="1">
    <location>
        <begin position="20"/>
        <end position="39"/>
    </location>
</feature>
<comment type="caution">
    <text evidence="2">The sequence shown here is derived from an EMBL/GenBank/DDBJ whole genome shotgun (WGS) entry which is preliminary data.</text>
</comment>